<dbReference type="PROSITE" id="PS01124">
    <property type="entry name" value="HTH_ARAC_FAMILY_2"/>
    <property type="match status" value="1"/>
</dbReference>
<dbReference type="SMART" id="SM00028">
    <property type="entry name" value="TPR"/>
    <property type="match status" value="2"/>
</dbReference>
<feature type="coiled-coil region" evidence="5">
    <location>
        <begin position="157"/>
        <end position="184"/>
    </location>
</feature>
<evidence type="ECO:0000256" key="2">
    <source>
        <dbReference type="ARBA" id="ARBA00023125"/>
    </source>
</evidence>
<name>A0A3D9DFL8_9FLAO</name>
<evidence type="ECO:0000256" key="6">
    <source>
        <dbReference type="SAM" id="Phobius"/>
    </source>
</evidence>
<dbReference type="EMBL" id="QNUH01000010">
    <property type="protein sequence ID" value="REC76804.1"/>
    <property type="molecule type" value="Genomic_DNA"/>
</dbReference>
<dbReference type="InterPro" id="IPR018060">
    <property type="entry name" value="HTH_AraC"/>
</dbReference>
<evidence type="ECO:0000256" key="5">
    <source>
        <dbReference type="SAM" id="Coils"/>
    </source>
</evidence>
<dbReference type="SMART" id="SM00342">
    <property type="entry name" value="HTH_ARAC"/>
    <property type="match status" value="1"/>
</dbReference>
<keyword evidence="5" id="KW-0175">Coiled coil</keyword>
<sequence>MKILFFAFLFLINPLFLFSQTSSKIEYYKSRFFLYPSIGTDSAIIYVDKVFISKKPIDLAFAYVAKRHLLTITNENFNDEEYISKLHSLLANIYDDKNNYLDLSNIYNIAGNSYLFKQNNKEALNYFLPALKYAEKTDNIAQIIKVRNNIISVKGNIDLYNEALEEIGNNIALLEKNKNSLQAEYYHSQQVTNYVNSGIFNTEMYIKDKKNNTKYAELSFQNYQKALEISGKIKDFKKSNILYKIGILFNEKGKYDEARKYLMKSIILAKKTKNINDLLLSYFHSGVNFFETQQYNLSKKNFLKVDSIYKKDSLIREAYLDAAYYLAKIYNKQRNSDSASLYSDIYLKYKKEEFEKSKKEFISITDSLKLNEIQKINEEKDKLGAGLKIVIVVCLLLLIFGIFYFVKYKKNKKTSEKRLNELLVKLQNNQPLKPIIETQLISNEQEEKILNSIKKLEDSLYFLKPELSQHTMAKKIGTNTTYLSKIINTHKKMSFNEYINDIRINYIITKLYEDKSFRKYTVQAIAETAGYKNSNSFHKIFKEKTGATPMQFIEKITNQD</sequence>
<dbReference type="Gene3D" id="1.10.10.60">
    <property type="entry name" value="Homeodomain-like"/>
    <property type="match status" value="2"/>
</dbReference>
<accession>A0A3D9DFL8</accession>
<dbReference type="PANTHER" id="PTHR43280:SF34">
    <property type="entry name" value="ARAC-FAMILY TRANSCRIPTIONAL REGULATOR"/>
    <property type="match status" value="1"/>
</dbReference>
<comment type="caution">
    <text evidence="8">The sequence shown here is derived from an EMBL/GenBank/DDBJ whole genome shotgun (WGS) entry which is preliminary data.</text>
</comment>
<dbReference type="PROSITE" id="PS50005">
    <property type="entry name" value="TPR"/>
    <property type="match status" value="1"/>
</dbReference>
<evidence type="ECO:0000259" key="7">
    <source>
        <dbReference type="PROSITE" id="PS01124"/>
    </source>
</evidence>
<dbReference type="Pfam" id="PF12833">
    <property type="entry name" value="HTH_18"/>
    <property type="match status" value="1"/>
</dbReference>
<dbReference type="RefSeq" id="WP_116012464.1">
    <property type="nucleotide sequence ID" value="NZ_QNUH01000010.1"/>
</dbReference>
<keyword evidence="6" id="KW-1133">Transmembrane helix</keyword>
<keyword evidence="3" id="KW-0804">Transcription</keyword>
<feature type="transmembrane region" description="Helical" evidence="6">
    <location>
        <begin position="385"/>
        <end position="406"/>
    </location>
</feature>
<dbReference type="AlphaFoldDB" id="A0A3D9DFL8"/>
<keyword evidence="6" id="KW-0812">Transmembrane</keyword>
<dbReference type="InterPro" id="IPR009057">
    <property type="entry name" value="Homeodomain-like_sf"/>
</dbReference>
<dbReference type="Proteomes" id="UP000257030">
    <property type="component" value="Unassembled WGS sequence"/>
</dbReference>
<reference evidence="8 9" key="1">
    <citation type="journal article" date="2010" name="Syst. Appl. Microbiol.">
        <title>Four new species of Chryseobacterium from the rhizosphere of coastal sand dune plants, Chryseobacterium elymi sp. nov., Chryseobacterium hagamense sp. nov., Chryseobacterium lathyri sp. nov. and Chryseobacterium rhizosphaerae sp. nov.</title>
        <authorList>
            <person name="Cho S.H."/>
            <person name="Lee K.S."/>
            <person name="Shin D.S."/>
            <person name="Han J.H."/>
            <person name="Park K.S."/>
            <person name="Lee C.H."/>
            <person name="Park K.H."/>
            <person name="Kim S.B."/>
        </authorList>
    </citation>
    <scope>NUCLEOTIDE SEQUENCE [LARGE SCALE GENOMIC DNA]</scope>
    <source>
        <strain evidence="8 9">KCTC 22547</strain>
    </source>
</reference>
<keyword evidence="2" id="KW-0238">DNA-binding</keyword>
<organism evidence="8 9">
    <name type="scientific">Chryseobacterium elymi</name>
    <dbReference type="NCBI Taxonomy" id="395936"/>
    <lineage>
        <taxon>Bacteria</taxon>
        <taxon>Pseudomonadati</taxon>
        <taxon>Bacteroidota</taxon>
        <taxon>Flavobacteriia</taxon>
        <taxon>Flavobacteriales</taxon>
        <taxon>Weeksellaceae</taxon>
        <taxon>Chryseobacterium group</taxon>
        <taxon>Chryseobacterium</taxon>
    </lineage>
</organism>
<evidence type="ECO:0000313" key="9">
    <source>
        <dbReference type="Proteomes" id="UP000257030"/>
    </source>
</evidence>
<dbReference type="PANTHER" id="PTHR43280">
    <property type="entry name" value="ARAC-FAMILY TRANSCRIPTIONAL REGULATOR"/>
    <property type="match status" value="1"/>
</dbReference>
<dbReference type="InterPro" id="IPR019734">
    <property type="entry name" value="TPR_rpt"/>
</dbReference>
<keyword evidence="4" id="KW-0802">TPR repeat</keyword>
<dbReference type="SUPFAM" id="SSF48452">
    <property type="entry name" value="TPR-like"/>
    <property type="match status" value="1"/>
</dbReference>
<proteinExistence type="predicted"/>
<dbReference type="GO" id="GO:0003700">
    <property type="term" value="F:DNA-binding transcription factor activity"/>
    <property type="evidence" value="ECO:0007669"/>
    <property type="project" value="InterPro"/>
</dbReference>
<dbReference type="GO" id="GO:0043565">
    <property type="term" value="F:sequence-specific DNA binding"/>
    <property type="evidence" value="ECO:0007669"/>
    <property type="project" value="InterPro"/>
</dbReference>
<keyword evidence="9" id="KW-1185">Reference proteome</keyword>
<dbReference type="InterPro" id="IPR011990">
    <property type="entry name" value="TPR-like_helical_dom_sf"/>
</dbReference>
<feature type="repeat" description="TPR" evidence="4">
    <location>
        <begin position="239"/>
        <end position="272"/>
    </location>
</feature>
<dbReference type="OrthoDB" id="5295174at2"/>
<evidence type="ECO:0000313" key="8">
    <source>
        <dbReference type="EMBL" id="REC76804.1"/>
    </source>
</evidence>
<keyword evidence="6" id="KW-0472">Membrane</keyword>
<gene>
    <name evidence="8" type="ORF">DRF60_13000</name>
</gene>
<keyword evidence="1" id="KW-0805">Transcription regulation</keyword>
<feature type="domain" description="HTH araC/xylS-type" evidence="7">
    <location>
        <begin position="447"/>
        <end position="555"/>
    </location>
</feature>
<evidence type="ECO:0000256" key="4">
    <source>
        <dbReference type="PROSITE-ProRule" id="PRU00339"/>
    </source>
</evidence>
<dbReference type="Gene3D" id="1.25.40.10">
    <property type="entry name" value="Tetratricopeptide repeat domain"/>
    <property type="match status" value="1"/>
</dbReference>
<protein>
    <recommendedName>
        <fullName evidence="7">HTH araC/xylS-type domain-containing protein</fullName>
    </recommendedName>
</protein>
<evidence type="ECO:0000256" key="1">
    <source>
        <dbReference type="ARBA" id="ARBA00023015"/>
    </source>
</evidence>
<dbReference type="SUPFAM" id="SSF46689">
    <property type="entry name" value="Homeodomain-like"/>
    <property type="match status" value="1"/>
</dbReference>
<evidence type="ECO:0000256" key="3">
    <source>
        <dbReference type="ARBA" id="ARBA00023163"/>
    </source>
</evidence>